<protein>
    <submittedName>
        <fullName evidence="5">Metalloregulator ArsR/SmtB family transcription factor</fullName>
    </submittedName>
</protein>
<gene>
    <name evidence="5" type="ORF">P5G51_014555</name>
</gene>
<feature type="domain" description="HTH arsR-type" evidence="4">
    <location>
        <begin position="285"/>
        <end position="377"/>
    </location>
</feature>
<keyword evidence="2" id="KW-0238">DNA-binding</keyword>
<dbReference type="RefSeq" id="WP_306066853.1">
    <property type="nucleotide sequence ID" value="NZ_JAROCA020000001.1"/>
</dbReference>
<keyword evidence="3" id="KW-0804">Transcription</keyword>
<evidence type="ECO:0000259" key="4">
    <source>
        <dbReference type="PROSITE" id="PS50987"/>
    </source>
</evidence>
<accession>A0ABU5CJF2</accession>
<dbReference type="SMART" id="SM00418">
    <property type="entry name" value="HTH_ARSR"/>
    <property type="match status" value="1"/>
</dbReference>
<sequence>MERNLFITTYPQTKLNIKESLGIGIFTHIQLLDYFSNNSSAQIASIKHLSNNLPESVKEELQILRTVFAHGVILRDYYIKHAKNLSQEWEEFVGWWEGLNEDEVAELVIYGIKESMDYYYKHLPTIPAVEEIMKEVSLETDQLKGDRNRHNALKAVLESWSVDKIDEILPIYNDITGIKKRIISLLKGVWEFGFKEIWDSKKDYISDWKSTNISLINKSYGTNEEAIYNITGLYPDINDADRINRAEFITFIPVPNMGRLITSYELEKHIFLMFEPFLLEDIKRTEVFKTNELYLAFEGLGDANRLQIINLLANYEEMYAQQIVNKLEMNQSTVSRQLNQLHQSNLVKIRQEGTTKYFSINKDEIRKVIKVLETFLK</sequence>
<dbReference type="Proteomes" id="UP001228376">
    <property type="component" value="Unassembled WGS sequence"/>
</dbReference>
<dbReference type="InterPro" id="IPR036388">
    <property type="entry name" value="WH-like_DNA-bd_sf"/>
</dbReference>
<dbReference type="PANTHER" id="PTHR33154:SF36">
    <property type="entry name" value="TRANSCRIPTIONAL REGULATOR"/>
    <property type="match status" value="1"/>
</dbReference>
<dbReference type="PANTHER" id="PTHR33154">
    <property type="entry name" value="TRANSCRIPTIONAL REGULATOR, ARSR FAMILY"/>
    <property type="match status" value="1"/>
</dbReference>
<dbReference type="PROSITE" id="PS50987">
    <property type="entry name" value="HTH_ARSR_2"/>
    <property type="match status" value="1"/>
</dbReference>
<dbReference type="InterPro" id="IPR001845">
    <property type="entry name" value="HTH_ArsR_DNA-bd_dom"/>
</dbReference>
<evidence type="ECO:0000256" key="2">
    <source>
        <dbReference type="ARBA" id="ARBA00023125"/>
    </source>
</evidence>
<dbReference type="Pfam" id="PF01022">
    <property type="entry name" value="HTH_5"/>
    <property type="match status" value="1"/>
</dbReference>
<proteinExistence type="predicted"/>
<dbReference type="PRINTS" id="PR00778">
    <property type="entry name" value="HTHARSR"/>
</dbReference>
<organism evidence="5 6">
    <name type="scientific">Tigheibacillus jepli</name>
    <dbReference type="NCBI Taxonomy" id="3035914"/>
    <lineage>
        <taxon>Bacteria</taxon>
        <taxon>Bacillati</taxon>
        <taxon>Bacillota</taxon>
        <taxon>Bacilli</taxon>
        <taxon>Bacillales</taxon>
        <taxon>Bacillaceae</taxon>
        <taxon>Tigheibacillus</taxon>
    </lineage>
</organism>
<dbReference type="NCBIfam" id="NF033788">
    <property type="entry name" value="HTH_metalloreg"/>
    <property type="match status" value="1"/>
</dbReference>
<keyword evidence="1" id="KW-0805">Transcription regulation</keyword>
<comment type="caution">
    <text evidence="5">The sequence shown here is derived from an EMBL/GenBank/DDBJ whole genome shotgun (WGS) entry which is preliminary data.</text>
</comment>
<dbReference type="InterPro" id="IPR051081">
    <property type="entry name" value="HTH_MetalResp_TranReg"/>
</dbReference>
<dbReference type="Gene3D" id="1.10.10.10">
    <property type="entry name" value="Winged helix-like DNA-binding domain superfamily/Winged helix DNA-binding domain"/>
    <property type="match status" value="1"/>
</dbReference>
<evidence type="ECO:0000313" key="6">
    <source>
        <dbReference type="Proteomes" id="UP001228376"/>
    </source>
</evidence>
<keyword evidence="6" id="KW-1185">Reference proteome</keyword>
<evidence type="ECO:0000256" key="1">
    <source>
        <dbReference type="ARBA" id="ARBA00023015"/>
    </source>
</evidence>
<dbReference type="InterPro" id="IPR036390">
    <property type="entry name" value="WH_DNA-bd_sf"/>
</dbReference>
<dbReference type="CDD" id="cd00090">
    <property type="entry name" value="HTH_ARSR"/>
    <property type="match status" value="1"/>
</dbReference>
<evidence type="ECO:0000313" key="5">
    <source>
        <dbReference type="EMBL" id="MDY0406449.1"/>
    </source>
</evidence>
<name>A0ABU5CJF2_9BACI</name>
<dbReference type="SUPFAM" id="SSF46785">
    <property type="entry name" value="Winged helix' DNA-binding domain"/>
    <property type="match status" value="1"/>
</dbReference>
<evidence type="ECO:0000256" key="3">
    <source>
        <dbReference type="ARBA" id="ARBA00023163"/>
    </source>
</evidence>
<dbReference type="InterPro" id="IPR011991">
    <property type="entry name" value="ArsR-like_HTH"/>
</dbReference>
<reference evidence="5 6" key="1">
    <citation type="submission" date="2023-10" db="EMBL/GenBank/DDBJ databases">
        <title>179-bfca-hs.</title>
        <authorList>
            <person name="Miliotis G."/>
            <person name="Sengupta P."/>
            <person name="Hameed A."/>
            <person name="Chuvochina M."/>
            <person name="Mcdonagh F."/>
            <person name="Simpson A.C."/>
            <person name="Singh N.K."/>
            <person name="Rekha P.D."/>
            <person name="Raman K."/>
            <person name="Hugenholtz P."/>
            <person name="Venkateswaran K."/>
        </authorList>
    </citation>
    <scope>NUCLEOTIDE SEQUENCE [LARGE SCALE GENOMIC DNA]</scope>
    <source>
        <strain evidence="5 6">179-BFC-A-HS</strain>
    </source>
</reference>
<dbReference type="EMBL" id="JAROCA020000001">
    <property type="protein sequence ID" value="MDY0406449.1"/>
    <property type="molecule type" value="Genomic_DNA"/>
</dbReference>